<dbReference type="AlphaFoldDB" id="A0A4Y2JN03"/>
<protein>
    <submittedName>
        <fullName evidence="1">Uncharacterized protein</fullName>
    </submittedName>
</protein>
<evidence type="ECO:0000313" key="2">
    <source>
        <dbReference type="Proteomes" id="UP000499080"/>
    </source>
</evidence>
<dbReference type="Proteomes" id="UP000499080">
    <property type="component" value="Unassembled WGS sequence"/>
</dbReference>
<comment type="caution">
    <text evidence="1">The sequence shown here is derived from an EMBL/GenBank/DDBJ whole genome shotgun (WGS) entry which is preliminary data.</text>
</comment>
<sequence length="99" mass="11309">MKRKKLYALIGDSIDEAYIQAPLKLGVSGRKQHELDSPTLGGHLPHHLTLCYSFPEDTRKWTAVGEDNWASYHAYLLRGLRTSPPLKRRQPPQTGLRRC</sequence>
<accession>A0A4Y2JN03</accession>
<proteinExistence type="predicted"/>
<organism evidence="1 2">
    <name type="scientific">Araneus ventricosus</name>
    <name type="common">Orbweaver spider</name>
    <name type="synonym">Epeira ventricosa</name>
    <dbReference type="NCBI Taxonomy" id="182803"/>
    <lineage>
        <taxon>Eukaryota</taxon>
        <taxon>Metazoa</taxon>
        <taxon>Ecdysozoa</taxon>
        <taxon>Arthropoda</taxon>
        <taxon>Chelicerata</taxon>
        <taxon>Arachnida</taxon>
        <taxon>Araneae</taxon>
        <taxon>Araneomorphae</taxon>
        <taxon>Entelegynae</taxon>
        <taxon>Araneoidea</taxon>
        <taxon>Araneidae</taxon>
        <taxon>Araneus</taxon>
    </lineage>
</organism>
<name>A0A4Y2JN03_ARAVE</name>
<evidence type="ECO:0000313" key="1">
    <source>
        <dbReference type="EMBL" id="GBM90868.1"/>
    </source>
</evidence>
<keyword evidence="2" id="KW-1185">Reference proteome</keyword>
<dbReference type="EMBL" id="BGPR01003658">
    <property type="protein sequence ID" value="GBM90868.1"/>
    <property type="molecule type" value="Genomic_DNA"/>
</dbReference>
<gene>
    <name evidence="1" type="ORF">AVEN_128319_1</name>
</gene>
<reference evidence="1 2" key="1">
    <citation type="journal article" date="2019" name="Sci. Rep.">
        <title>Orb-weaving spider Araneus ventricosus genome elucidates the spidroin gene catalogue.</title>
        <authorList>
            <person name="Kono N."/>
            <person name="Nakamura H."/>
            <person name="Ohtoshi R."/>
            <person name="Moran D.A.P."/>
            <person name="Shinohara A."/>
            <person name="Yoshida Y."/>
            <person name="Fujiwara M."/>
            <person name="Mori M."/>
            <person name="Tomita M."/>
            <person name="Arakawa K."/>
        </authorList>
    </citation>
    <scope>NUCLEOTIDE SEQUENCE [LARGE SCALE GENOMIC DNA]</scope>
</reference>